<protein>
    <submittedName>
        <fullName evidence="2">Uncharacterized protein</fullName>
    </submittedName>
</protein>
<evidence type="ECO:0000313" key="3">
    <source>
        <dbReference type="Proteomes" id="UP000010411"/>
    </source>
</evidence>
<proteinExistence type="predicted"/>
<organism evidence="2 3">
    <name type="scientific">Streptomyces ipomoeae 91-03</name>
    <dbReference type="NCBI Taxonomy" id="698759"/>
    <lineage>
        <taxon>Bacteria</taxon>
        <taxon>Bacillati</taxon>
        <taxon>Actinomycetota</taxon>
        <taxon>Actinomycetes</taxon>
        <taxon>Kitasatosporales</taxon>
        <taxon>Streptomycetaceae</taxon>
        <taxon>Streptomyces</taxon>
    </lineage>
</organism>
<name>L1KPZ9_9ACTN</name>
<reference evidence="2 3" key="1">
    <citation type="submission" date="2012-11" db="EMBL/GenBank/DDBJ databases">
        <authorList>
            <person name="Huguet-Tapia J.C."/>
            <person name="Durkin A.S."/>
            <person name="Pettis G.S."/>
            <person name="Badger J.H."/>
        </authorList>
    </citation>
    <scope>NUCLEOTIDE SEQUENCE [LARGE SCALE GENOMIC DNA]</scope>
    <source>
        <strain evidence="2 3">91-03</strain>
    </source>
</reference>
<dbReference type="PATRIC" id="fig|698759.3.peg.6732"/>
<sequence length="109" mass="11374">MVLVCLEGSEVLMSRRQVLSVIVLLTVLGWSVVLAAVGETAAAAAVVPTLVLSAEQVVTALTGTTQGRGAHEVMREVTREGAREGARDAAQDVAHDVSNDVAHDEERVG</sequence>
<feature type="region of interest" description="Disordered" evidence="1">
    <location>
        <begin position="78"/>
        <end position="109"/>
    </location>
</feature>
<dbReference type="EMBL" id="AEJC01000506">
    <property type="protein sequence ID" value="EKX62570.1"/>
    <property type="molecule type" value="Genomic_DNA"/>
</dbReference>
<accession>L1KPZ9</accession>
<evidence type="ECO:0000256" key="1">
    <source>
        <dbReference type="SAM" id="MobiDB-lite"/>
    </source>
</evidence>
<evidence type="ECO:0000313" key="2">
    <source>
        <dbReference type="EMBL" id="EKX62570.1"/>
    </source>
</evidence>
<dbReference type="AlphaFoldDB" id="L1KPZ9"/>
<dbReference type="Proteomes" id="UP000010411">
    <property type="component" value="Unassembled WGS sequence"/>
</dbReference>
<keyword evidence="3" id="KW-1185">Reference proteome</keyword>
<gene>
    <name evidence="2" type="ORF">STRIP9103_04023</name>
</gene>
<comment type="caution">
    <text evidence="2">The sequence shown here is derived from an EMBL/GenBank/DDBJ whole genome shotgun (WGS) entry which is preliminary data.</text>
</comment>